<name>D3QAX9_STANL</name>
<dbReference type="KEGG" id="sna:Snas_5140"/>
<dbReference type="OrthoDB" id="5171214at2"/>
<feature type="region of interest" description="Disordered" evidence="2">
    <location>
        <begin position="1"/>
        <end position="34"/>
    </location>
</feature>
<keyword evidence="4" id="KW-1185">Reference proteome</keyword>
<evidence type="ECO:0000313" key="3">
    <source>
        <dbReference type="EMBL" id="ADD44775.1"/>
    </source>
</evidence>
<feature type="region of interest" description="Disordered" evidence="2">
    <location>
        <begin position="412"/>
        <end position="475"/>
    </location>
</feature>
<feature type="region of interest" description="Disordered" evidence="2">
    <location>
        <begin position="493"/>
        <end position="548"/>
    </location>
</feature>
<dbReference type="HOGENOM" id="CLU_333411_0_0_11"/>
<protein>
    <submittedName>
        <fullName evidence="3">Uncharacterized protein</fullName>
    </submittedName>
</protein>
<feature type="compositionally biased region" description="Low complexity" evidence="2">
    <location>
        <begin position="428"/>
        <end position="449"/>
    </location>
</feature>
<evidence type="ECO:0000256" key="1">
    <source>
        <dbReference type="SAM" id="Coils"/>
    </source>
</evidence>
<organism evidence="3 4">
    <name type="scientific">Stackebrandtia nassauensis (strain DSM 44728 / CIP 108903 / NRRL B-16338 / NBRC 102104 / LLR-40K-21)</name>
    <dbReference type="NCBI Taxonomy" id="446470"/>
    <lineage>
        <taxon>Bacteria</taxon>
        <taxon>Bacillati</taxon>
        <taxon>Actinomycetota</taxon>
        <taxon>Actinomycetes</taxon>
        <taxon>Glycomycetales</taxon>
        <taxon>Glycomycetaceae</taxon>
        <taxon>Stackebrandtia</taxon>
    </lineage>
</organism>
<sequence>MRASGPRSARAKRRSQSRHHVAEHAPRPDGWPDGELLAETLDLNPLARTLLEEMKPEVMRTILQRLDVQVRKAMLEPHNIPVTKVSLRAASQVLTLLRAEDKPAESMLLGGLLAPAADLFNDATVGRTQWTGLRLKLVDLALPLIVNSESTFRGLRTWHRWCEDSFEDITLVAVIGQHCSHAGLAAAYLAHSYPEIKQRYESLRAQYPRLPEVFDSRLTSSNPLSRYLAARPDRKLPNTAAELRMLLREDNRVRQAEIEQMRRQRAKAAAERERLVRQREDALTRHVEVTEEPRPTVARPDPLTTPSDPGLAALPSVAEWAAAVTDSRALTQRIINGEPPSITELRSIVDLSLRLRNMATVAARVLGEEVKPNRSDIDRALTVILSDAELSAKLGTVPQTVADVTAALERLEPVPGERAEAPRTGSVPAEAPETASPSAELAAARSAAATGRPETVVTTEPDKAASDPSDLSDLDSILHGEAGARLVALAGTAKHAPVRESSASRAEDDEPDPTDDEDDEQPAIPSRQAGTATAATVSAEAPPEDPEAAELEHRLVTAASWARHPGGAMSEDYAATLSRLDVAAHLDPDPRRRLVVAASALPMALLDPASGATKLLDIEVPELADWPHLVSLRRLIGEFTRNGGSLYAPDLQLQALLSYRLSKIRYRARQIRETAGTRTLKYDKATKVYRAWFTPGGRLRPLLDCLESTEFSKLQVLVDDAAKVGAVRSINETLSELFDKGKPRIVAGARQSLVDSYDEVVNLGTSTLAVHRTIVDRANAQHDAHRRFQRATDFGDQVEKLREGVSAELEGPHPPPRAVWLLVNRALGFQHHIHPLTGPEPSIEWVLDHADSPDDAA</sequence>
<evidence type="ECO:0000256" key="2">
    <source>
        <dbReference type="SAM" id="MobiDB-lite"/>
    </source>
</evidence>
<feature type="compositionally biased region" description="Acidic residues" evidence="2">
    <location>
        <begin position="507"/>
        <end position="521"/>
    </location>
</feature>
<feature type="coiled-coil region" evidence="1">
    <location>
        <begin position="251"/>
        <end position="285"/>
    </location>
</feature>
<accession>D3QAX9</accession>
<dbReference type="Proteomes" id="UP000000844">
    <property type="component" value="Chromosome"/>
</dbReference>
<feature type="compositionally biased region" description="Basic and acidic residues" evidence="2">
    <location>
        <begin position="412"/>
        <end position="421"/>
    </location>
</feature>
<proteinExistence type="predicted"/>
<dbReference type="EMBL" id="CP001778">
    <property type="protein sequence ID" value="ADD44775.1"/>
    <property type="molecule type" value="Genomic_DNA"/>
</dbReference>
<reference evidence="3 4" key="1">
    <citation type="journal article" date="2009" name="Stand. Genomic Sci.">
        <title>Complete genome sequence of Stackebrandtia nassauensis type strain (LLR-40K-21).</title>
        <authorList>
            <person name="Munk C."/>
            <person name="Lapidus A."/>
            <person name="Copeland A."/>
            <person name="Jando M."/>
            <person name="Mayilraj S."/>
            <person name="Glavina Del Rio T."/>
            <person name="Nolan M."/>
            <person name="Chen F."/>
            <person name="Lucas S."/>
            <person name="Tice H."/>
            <person name="Cheng J.F."/>
            <person name="Han C."/>
            <person name="Detter J.C."/>
            <person name="Bruce D."/>
            <person name="Goodwin L."/>
            <person name="Chain P."/>
            <person name="Pitluck S."/>
            <person name="Goker M."/>
            <person name="Ovchinikova G."/>
            <person name="Pati A."/>
            <person name="Ivanova N."/>
            <person name="Mavromatis K."/>
            <person name="Chen A."/>
            <person name="Palaniappan K."/>
            <person name="Land M."/>
            <person name="Hauser L."/>
            <person name="Chang Y.J."/>
            <person name="Jeffries C.D."/>
            <person name="Bristow J."/>
            <person name="Eisen J.A."/>
            <person name="Markowitz V."/>
            <person name="Hugenholtz P."/>
            <person name="Kyrpides N.C."/>
            <person name="Klenk H.P."/>
        </authorList>
    </citation>
    <scope>NUCLEOTIDE SEQUENCE [LARGE SCALE GENOMIC DNA]</scope>
    <source>
        <strain evidence="4">DSM 44728 / CIP 108903 / NRRL B-16338 / NBRC 102104 / LLR-40K-21</strain>
    </source>
</reference>
<evidence type="ECO:0000313" key="4">
    <source>
        <dbReference type="Proteomes" id="UP000000844"/>
    </source>
</evidence>
<feature type="compositionally biased region" description="Low complexity" evidence="2">
    <location>
        <begin position="466"/>
        <end position="475"/>
    </location>
</feature>
<dbReference type="AlphaFoldDB" id="D3QAX9"/>
<keyword evidence="1" id="KW-0175">Coiled coil</keyword>
<feature type="compositionally biased region" description="Basic residues" evidence="2">
    <location>
        <begin position="9"/>
        <end position="19"/>
    </location>
</feature>
<dbReference type="STRING" id="446470.Snas_5140"/>
<gene>
    <name evidence="3" type="ordered locus">Snas_5140</name>
</gene>
<dbReference type="RefSeq" id="WP_013020346.1">
    <property type="nucleotide sequence ID" value="NC_013947.1"/>
</dbReference>